<dbReference type="InterPro" id="IPR050834">
    <property type="entry name" value="Glycosyltransf_2"/>
</dbReference>
<accession>A0A290RYP3</accession>
<dbReference type="RefSeq" id="WP_010554145.1">
    <property type="nucleotide sequence ID" value="NZ_CP011025.1"/>
</dbReference>
<dbReference type="OrthoDB" id="9801954at2"/>
<comment type="similarity">
    <text evidence="1">Belongs to the glycosyltransferase 2 family.</text>
</comment>
<evidence type="ECO:0000313" key="6">
    <source>
        <dbReference type="Proteomes" id="UP000016505"/>
    </source>
</evidence>
<evidence type="ECO:0000256" key="1">
    <source>
        <dbReference type="ARBA" id="ARBA00006739"/>
    </source>
</evidence>
<evidence type="ECO:0000256" key="2">
    <source>
        <dbReference type="ARBA" id="ARBA00022676"/>
    </source>
</evidence>
<dbReference type="Proteomes" id="UP000016505">
    <property type="component" value="Chromosome I"/>
</dbReference>
<keyword evidence="3" id="KW-0808">Transferase</keyword>
<keyword evidence="2" id="KW-0328">Glycosyltransferase</keyword>
<dbReference type="AlphaFoldDB" id="A0A290RYP3"/>
<dbReference type="GO" id="GO:0016757">
    <property type="term" value="F:glycosyltransferase activity"/>
    <property type="evidence" value="ECO:0007669"/>
    <property type="project" value="UniProtKB-KW"/>
</dbReference>
<protein>
    <recommendedName>
        <fullName evidence="4">Glycosyltransferase 2-like domain-containing protein</fullName>
    </recommendedName>
</protein>
<dbReference type="EMBL" id="CP011025">
    <property type="protein sequence ID" value="ATC85283.1"/>
    <property type="molecule type" value="Genomic_DNA"/>
</dbReference>
<name>A0A290RYP3_9GAMM</name>
<dbReference type="Gene3D" id="3.90.550.10">
    <property type="entry name" value="Spore Coat Polysaccharide Biosynthesis Protein SpsA, Chain A"/>
    <property type="match status" value="1"/>
</dbReference>
<evidence type="ECO:0000256" key="3">
    <source>
        <dbReference type="ARBA" id="ARBA00022679"/>
    </source>
</evidence>
<dbReference type="PANTHER" id="PTHR43685:SF5">
    <property type="entry name" value="GLYCOSYLTRANSFERASE EPSE-RELATED"/>
    <property type="match status" value="1"/>
</dbReference>
<gene>
    <name evidence="5" type="ORF">PARC_a0562</name>
</gene>
<proteinExistence type="inferred from homology"/>
<sequence length="270" mass="32022">MPDKIAVLMSVYKADSLVYLIESVESILNQTYQQFHFFIAVDGVVDNDLNDFLTVLNTNNKVSVYFNQYNEGLATRLNELLNIVQQEDYNYIARMDADDISHVDRFKKQLEFIKKNNLDIIGSDLIEIDENGTHQQEKKMFSEPSEILKNIVRRCPVNHPTVFMKSEVFTKDNFRYDATLLNTQDYDLWIRLLEQGYKFGNLNEPLLFFRVGNNFFERRSKKKVLNEVKLKFFAWQKLSKKPLDLAFIVVFFLMRVSPTWVKKFAYKRFR</sequence>
<dbReference type="Pfam" id="PF00535">
    <property type="entry name" value="Glycos_transf_2"/>
    <property type="match status" value="1"/>
</dbReference>
<reference evidence="5 6" key="1">
    <citation type="journal article" date="2012" name="J. Bacteriol.">
        <title>Genome sequences of type strains of seven species of the marine bacterium Pseudoalteromonas.</title>
        <authorList>
            <person name="Xie B.B."/>
            <person name="Shu Y.L."/>
            <person name="Qin Q.L."/>
            <person name="Rong J.C."/>
            <person name="Zhang X.Y."/>
            <person name="Chen X.L."/>
            <person name="Shi M."/>
            <person name="He H.L."/>
            <person name="Zhou B.C."/>
            <person name="Zhang Y.Z."/>
        </authorList>
    </citation>
    <scope>NUCLEOTIDE SEQUENCE [LARGE SCALE GENOMIC DNA]</scope>
    <source>
        <strain evidence="5 6">A 37-1-2</strain>
    </source>
</reference>
<dbReference type="KEGG" id="part:PARC_a0562"/>
<dbReference type="InterPro" id="IPR001173">
    <property type="entry name" value="Glyco_trans_2-like"/>
</dbReference>
<evidence type="ECO:0000313" key="5">
    <source>
        <dbReference type="EMBL" id="ATC85283.1"/>
    </source>
</evidence>
<dbReference type="SUPFAM" id="SSF53448">
    <property type="entry name" value="Nucleotide-diphospho-sugar transferases"/>
    <property type="match status" value="1"/>
</dbReference>
<organism evidence="5 6">
    <name type="scientific">Pseudoalteromonas arctica A 37-1-2</name>
    <dbReference type="NCBI Taxonomy" id="1117313"/>
    <lineage>
        <taxon>Bacteria</taxon>
        <taxon>Pseudomonadati</taxon>
        <taxon>Pseudomonadota</taxon>
        <taxon>Gammaproteobacteria</taxon>
        <taxon>Alteromonadales</taxon>
        <taxon>Pseudoalteromonadaceae</taxon>
        <taxon>Pseudoalteromonas</taxon>
    </lineage>
</organism>
<dbReference type="InterPro" id="IPR029044">
    <property type="entry name" value="Nucleotide-diphossugar_trans"/>
</dbReference>
<feature type="domain" description="Glycosyltransferase 2-like" evidence="4">
    <location>
        <begin position="7"/>
        <end position="148"/>
    </location>
</feature>
<evidence type="ECO:0000259" key="4">
    <source>
        <dbReference type="Pfam" id="PF00535"/>
    </source>
</evidence>
<dbReference type="PANTHER" id="PTHR43685">
    <property type="entry name" value="GLYCOSYLTRANSFERASE"/>
    <property type="match status" value="1"/>
</dbReference>